<dbReference type="EMBL" id="FOIJ01000001">
    <property type="protein sequence ID" value="SES93316.1"/>
    <property type="molecule type" value="Genomic_DNA"/>
</dbReference>
<reference evidence="2" key="1">
    <citation type="submission" date="2016-10" db="EMBL/GenBank/DDBJ databases">
        <authorList>
            <person name="Varghese N."/>
            <person name="Submissions S."/>
        </authorList>
    </citation>
    <scope>NUCLEOTIDE SEQUENCE [LARGE SCALE GENOMIC DNA]</scope>
    <source>
        <strain evidence="2">DSM 16858</strain>
    </source>
</reference>
<proteinExistence type="predicted"/>
<evidence type="ECO:0000313" key="2">
    <source>
        <dbReference type="Proteomes" id="UP000199181"/>
    </source>
</evidence>
<evidence type="ECO:0000313" key="1">
    <source>
        <dbReference type="EMBL" id="SES93316.1"/>
    </source>
</evidence>
<keyword evidence="2" id="KW-1185">Reference proteome</keyword>
<name>A0A1I0AGL5_9BACT</name>
<accession>A0A1I0AGL5</accession>
<sequence>MSSRRPQERPEKILVAMLKLSGGSTKPLKYEDIVVSAFEMFPDEFALRGYPQYPDSSDLHKPLYGPLKREGLIRAANKTFALTARGVEKAQQLIGAAGDKLTKARDGNRMTRDVQVEVERMLASAAFKLYVNGQRERVLDTDFYAFLGCTVRTPRNDFLGRLTATADAVSAAKKLKQPEPEAAALLAEAWAFLEKKFKPLVNRRKGSN</sequence>
<dbReference type="AlphaFoldDB" id="A0A1I0AGL5"/>
<dbReference type="Proteomes" id="UP000199181">
    <property type="component" value="Unassembled WGS sequence"/>
</dbReference>
<gene>
    <name evidence="1" type="ORF">SAMN05443639_101678</name>
</gene>
<organism evidence="1 2">
    <name type="scientific">Stigmatella erecta</name>
    <dbReference type="NCBI Taxonomy" id="83460"/>
    <lineage>
        <taxon>Bacteria</taxon>
        <taxon>Pseudomonadati</taxon>
        <taxon>Myxococcota</taxon>
        <taxon>Myxococcia</taxon>
        <taxon>Myxococcales</taxon>
        <taxon>Cystobacterineae</taxon>
        <taxon>Archangiaceae</taxon>
        <taxon>Stigmatella</taxon>
    </lineage>
</organism>
<protein>
    <submittedName>
        <fullName evidence="1">Uncharacterized protein</fullName>
    </submittedName>
</protein>